<dbReference type="Proteomes" id="UP000816034">
    <property type="component" value="Unassembled WGS sequence"/>
</dbReference>
<dbReference type="GeneID" id="68098699"/>
<gene>
    <name evidence="3" type="ORF">C9374_006245</name>
</gene>
<accession>A0AA88GHW1</accession>
<dbReference type="EMBL" id="PYSW02000027">
    <property type="protein sequence ID" value="KAG2381256.1"/>
    <property type="molecule type" value="Genomic_DNA"/>
</dbReference>
<dbReference type="RefSeq" id="XP_044546936.1">
    <property type="nucleotide sequence ID" value="XM_044696084.1"/>
</dbReference>
<keyword evidence="1" id="KW-1133">Transmembrane helix</keyword>
<keyword evidence="4" id="KW-1185">Reference proteome</keyword>
<sequence>MSNKWCVWFILFQCLLLLLNPQQSSLITVIHSQSLSSSIFASPCPINYYNSLQTNTTTSSSSLSSIRCVPISSHPLYMKSCELSLDFSENSIMVKDPCQALDPPSVPLLQCYVHRCVPCIPNSMEATSGLYCKANLWNTNDDEKDDLIEFKQISYYMGWEYLDRILLLWIIFLGLLVLYFVVYMVVNYNKYSHREFKRQYELYIYDFIVKKIHEY</sequence>
<name>A0AA88GHW1_NAELO</name>
<keyword evidence="1" id="KW-0472">Membrane</keyword>
<comment type="caution">
    <text evidence="3">The sequence shown here is derived from an EMBL/GenBank/DDBJ whole genome shotgun (WGS) entry which is preliminary data.</text>
</comment>
<evidence type="ECO:0000313" key="4">
    <source>
        <dbReference type="Proteomes" id="UP000816034"/>
    </source>
</evidence>
<protein>
    <submittedName>
        <fullName evidence="3">Uncharacterized protein</fullName>
    </submittedName>
</protein>
<feature type="transmembrane region" description="Helical" evidence="1">
    <location>
        <begin position="166"/>
        <end position="188"/>
    </location>
</feature>
<feature type="chain" id="PRO_5041663970" evidence="2">
    <location>
        <begin position="27"/>
        <end position="215"/>
    </location>
</feature>
<evidence type="ECO:0000256" key="2">
    <source>
        <dbReference type="SAM" id="SignalP"/>
    </source>
</evidence>
<keyword evidence="1" id="KW-0812">Transmembrane</keyword>
<organism evidence="3 4">
    <name type="scientific">Naegleria lovaniensis</name>
    <name type="common">Amoeba</name>
    <dbReference type="NCBI Taxonomy" id="51637"/>
    <lineage>
        <taxon>Eukaryota</taxon>
        <taxon>Discoba</taxon>
        <taxon>Heterolobosea</taxon>
        <taxon>Tetramitia</taxon>
        <taxon>Eutetramitia</taxon>
        <taxon>Vahlkampfiidae</taxon>
        <taxon>Naegleria</taxon>
    </lineage>
</organism>
<reference evidence="3 4" key="1">
    <citation type="journal article" date="2018" name="BMC Genomics">
        <title>The genome of Naegleria lovaniensis, the basis for a comparative approach to unravel pathogenicity factors of the human pathogenic amoeba N. fowleri.</title>
        <authorList>
            <person name="Liechti N."/>
            <person name="Schurch N."/>
            <person name="Bruggmann R."/>
            <person name="Wittwer M."/>
        </authorList>
    </citation>
    <scope>NUCLEOTIDE SEQUENCE [LARGE SCALE GENOMIC DNA]</scope>
    <source>
        <strain evidence="3 4">ATCC 30569</strain>
    </source>
</reference>
<feature type="signal peptide" evidence="2">
    <location>
        <begin position="1"/>
        <end position="26"/>
    </location>
</feature>
<proteinExistence type="predicted"/>
<evidence type="ECO:0000256" key="1">
    <source>
        <dbReference type="SAM" id="Phobius"/>
    </source>
</evidence>
<dbReference type="AlphaFoldDB" id="A0AA88GHW1"/>
<keyword evidence="2" id="KW-0732">Signal</keyword>
<evidence type="ECO:0000313" key="3">
    <source>
        <dbReference type="EMBL" id="KAG2381256.1"/>
    </source>
</evidence>